<dbReference type="Pfam" id="PF00173">
    <property type="entry name" value="Cyt-b5"/>
    <property type="match status" value="1"/>
</dbReference>
<accession>A0A8S1JC22</accession>
<dbReference type="GO" id="GO:0046872">
    <property type="term" value="F:metal ion binding"/>
    <property type="evidence" value="ECO:0007669"/>
    <property type="project" value="UniProtKB-UniRule"/>
</dbReference>
<dbReference type="PRINTS" id="PR00363">
    <property type="entry name" value="CYTOCHROMEB5"/>
</dbReference>
<keyword evidence="2 8" id="KW-0349">Heme</keyword>
<dbReference type="PANTHER" id="PTHR19359:SF14">
    <property type="entry name" value="CYTOCHROME B5 A"/>
    <property type="match status" value="1"/>
</dbReference>
<evidence type="ECO:0000256" key="8">
    <source>
        <dbReference type="RuleBase" id="RU362121"/>
    </source>
</evidence>
<gene>
    <name evidence="11" type="ORF">OSTQU699_LOCUS10694</name>
</gene>
<dbReference type="SUPFAM" id="SSF55856">
    <property type="entry name" value="Cytochrome b5-like heme/steroid binding domain"/>
    <property type="match status" value="1"/>
</dbReference>
<dbReference type="PROSITE" id="PS50255">
    <property type="entry name" value="CYTOCHROME_B5_2"/>
    <property type="match status" value="1"/>
</dbReference>
<dbReference type="Proteomes" id="UP000708148">
    <property type="component" value="Unassembled WGS sequence"/>
</dbReference>
<dbReference type="InterPro" id="IPR018506">
    <property type="entry name" value="Cyt_B5_heme-BS"/>
</dbReference>
<evidence type="ECO:0000256" key="2">
    <source>
        <dbReference type="ARBA" id="ARBA00022617"/>
    </source>
</evidence>
<protein>
    <recommendedName>
        <fullName evidence="10">Cytochrome b5 heme-binding domain-containing protein</fullName>
    </recommendedName>
</protein>
<dbReference type="GO" id="GO:0016020">
    <property type="term" value="C:membrane"/>
    <property type="evidence" value="ECO:0007669"/>
    <property type="project" value="UniProtKB-SubCell"/>
</dbReference>
<dbReference type="InterPro" id="IPR001199">
    <property type="entry name" value="Cyt_B5-like_heme/steroid-bd"/>
</dbReference>
<keyword evidence="3" id="KW-0812">Transmembrane</keyword>
<comment type="similarity">
    <text evidence="7 8">Belongs to the cytochrome b5 family.</text>
</comment>
<evidence type="ECO:0000256" key="1">
    <source>
        <dbReference type="ARBA" id="ARBA00004370"/>
    </source>
</evidence>
<dbReference type="GO" id="GO:0020037">
    <property type="term" value="F:heme binding"/>
    <property type="evidence" value="ECO:0007669"/>
    <property type="project" value="UniProtKB-UniRule"/>
</dbReference>
<evidence type="ECO:0000313" key="12">
    <source>
        <dbReference type="Proteomes" id="UP000708148"/>
    </source>
</evidence>
<evidence type="ECO:0000259" key="10">
    <source>
        <dbReference type="PROSITE" id="PS50255"/>
    </source>
</evidence>
<dbReference type="SMART" id="SM01117">
    <property type="entry name" value="Cyt-b5"/>
    <property type="match status" value="1"/>
</dbReference>
<proteinExistence type="inferred from homology"/>
<dbReference type="OrthoDB" id="260519at2759"/>
<dbReference type="PROSITE" id="PS00191">
    <property type="entry name" value="CYTOCHROME_B5_1"/>
    <property type="match status" value="1"/>
</dbReference>
<dbReference type="FunFam" id="3.10.120.10:FF:000002">
    <property type="entry name" value="Cytochrome b5 type B"/>
    <property type="match status" value="1"/>
</dbReference>
<organism evidence="11 12">
    <name type="scientific">Ostreobium quekettii</name>
    <dbReference type="NCBI Taxonomy" id="121088"/>
    <lineage>
        <taxon>Eukaryota</taxon>
        <taxon>Viridiplantae</taxon>
        <taxon>Chlorophyta</taxon>
        <taxon>core chlorophytes</taxon>
        <taxon>Ulvophyceae</taxon>
        <taxon>TCBD clade</taxon>
        <taxon>Bryopsidales</taxon>
        <taxon>Ostreobineae</taxon>
        <taxon>Ostreobiaceae</taxon>
        <taxon>Ostreobium</taxon>
    </lineage>
</organism>
<sequence length="169" mass="17705">MHIGNTGLSAVPTATAHRPSPRTSPPPGAEQPHRVANLSSAGARTPLKGAGPNLKMAKADADAKVYATEDFADRASRSSCWVAIGDHVYDVTEFLDEHPGGDDVILEEAGTDATEKFEEIGHSLAARDMLKKYVVGKFKVGRSVEGCATATPSRGGDGVPCLLWSLPPA</sequence>
<dbReference type="PANTHER" id="PTHR19359">
    <property type="entry name" value="CYTOCHROME B5"/>
    <property type="match status" value="1"/>
</dbReference>
<evidence type="ECO:0000313" key="11">
    <source>
        <dbReference type="EMBL" id="CAD7705339.1"/>
    </source>
</evidence>
<name>A0A8S1JC22_9CHLO</name>
<comment type="subcellular location">
    <subcellularLocation>
        <location evidence="1">Membrane</location>
    </subcellularLocation>
</comment>
<keyword evidence="4 8" id="KW-0479">Metal-binding</keyword>
<evidence type="ECO:0000256" key="9">
    <source>
        <dbReference type="SAM" id="MobiDB-lite"/>
    </source>
</evidence>
<reference evidence="11" key="1">
    <citation type="submission" date="2020-12" db="EMBL/GenBank/DDBJ databases">
        <authorList>
            <person name="Iha C."/>
        </authorList>
    </citation>
    <scope>NUCLEOTIDE SEQUENCE</scope>
</reference>
<keyword evidence="5 8" id="KW-0408">Iron</keyword>
<evidence type="ECO:0000256" key="7">
    <source>
        <dbReference type="ARBA" id="ARBA00038168"/>
    </source>
</evidence>
<dbReference type="AlphaFoldDB" id="A0A8S1JC22"/>
<dbReference type="EMBL" id="CAJHUC010003097">
    <property type="protein sequence ID" value="CAD7705339.1"/>
    <property type="molecule type" value="Genomic_DNA"/>
</dbReference>
<comment type="caution">
    <text evidence="11">The sequence shown here is derived from an EMBL/GenBank/DDBJ whole genome shotgun (WGS) entry which is preliminary data.</text>
</comment>
<dbReference type="InterPro" id="IPR050668">
    <property type="entry name" value="Cytochrome_b5"/>
</dbReference>
<keyword evidence="12" id="KW-1185">Reference proteome</keyword>
<dbReference type="Gene3D" id="3.10.120.10">
    <property type="entry name" value="Cytochrome b5-like heme/steroid binding domain"/>
    <property type="match status" value="1"/>
</dbReference>
<evidence type="ECO:0000256" key="5">
    <source>
        <dbReference type="ARBA" id="ARBA00023004"/>
    </source>
</evidence>
<dbReference type="InterPro" id="IPR036400">
    <property type="entry name" value="Cyt_B5-like_heme/steroid_sf"/>
</dbReference>
<feature type="domain" description="Cytochrome b5 heme-binding" evidence="10">
    <location>
        <begin position="63"/>
        <end position="139"/>
    </location>
</feature>
<evidence type="ECO:0000256" key="4">
    <source>
        <dbReference type="ARBA" id="ARBA00022723"/>
    </source>
</evidence>
<feature type="region of interest" description="Disordered" evidence="9">
    <location>
        <begin position="1"/>
        <end position="34"/>
    </location>
</feature>
<evidence type="ECO:0000256" key="3">
    <source>
        <dbReference type="ARBA" id="ARBA00022692"/>
    </source>
</evidence>
<evidence type="ECO:0000256" key="6">
    <source>
        <dbReference type="ARBA" id="ARBA00023136"/>
    </source>
</evidence>
<keyword evidence="6" id="KW-0472">Membrane</keyword>